<evidence type="ECO:0000313" key="2">
    <source>
        <dbReference type="Proteomes" id="UP001201812"/>
    </source>
</evidence>
<organism evidence="1 2">
    <name type="scientific">Ditylenchus destructor</name>
    <dbReference type="NCBI Taxonomy" id="166010"/>
    <lineage>
        <taxon>Eukaryota</taxon>
        <taxon>Metazoa</taxon>
        <taxon>Ecdysozoa</taxon>
        <taxon>Nematoda</taxon>
        <taxon>Chromadorea</taxon>
        <taxon>Rhabditida</taxon>
        <taxon>Tylenchina</taxon>
        <taxon>Tylenchomorpha</taxon>
        <taxon>Sphaerularioidea</taxon>
        <taxon>Anguinidae</taxon>
        <taxon>Anguininae</taxon>
        <taxon>Ditylenchus</taxon>
    </lineage>
</organism>
<comment type="caution">
    <text evidence="1">The sequence shown here is derived from an EMBL/GenBank/DDBJ whole genome shotgun (WGS) entry which is preliminary data.</text>
</comment>
<accession>A0AAD4MPQ9</accession>
<dbReference type="Proteomes" id="UP001201812">
    <property type="component" value="Unassembled WGS sequence"/>
</dbReference>
<keyword evidence="2" id="KW-1185">Reference proteome</keyword>
<gene>
    <name evidence="1" type="ORF">DdX_17020</name>
</gene>
<name>A0AAD4MPQ9_9BILA</name>
<protein>
    <submittedName>
        <fullName evidence="1">Uncharacterized protein</fullName>
    </submittedName>
</protein>
<reference evidence="1" key="1">
    <citation type="submission" date="2022-01" db="EMBL/GenBank/DDBJ databases">
        <title>Genome Sequence Resource for Two Populations of Ditylenchus destructor, the Migratory Endoparasitic Phytonematode.</title>
        <authorList>
            <person name="Zhang H."/>
            <person name="Lin R."/>
            <person name="Xie B."/>
        </authorList>
    </citation>
    <scope>NUCLEOTIDE SEQUENCE</scope>
    <source>
        <strain evidence="1">BazhouSP</strain>
    </source>
</reference>
<dbReference type="AlphaFoldDB" id="A0AAD4MPQ9"/>
<evidence type="ECO:0000313" key="1">
    <source>
        <dbReference type="EMBL" id="KAI1699927.1"/>
    </source>
</evidence>
<dbReference type="EMBL" id="JAKKPZ010000162">
    <property type="protein sequence ID" value="KAI1699927.1"/>
    <property type="molecule type" value="Genomic_DNA"/>
</dbReference>
<proteinExistence type="predicted"/>
<sequence>MDPQSLFRMISRYRLLQTCLRNVSISRRHLCVLSSIQLSTQTPIINLIQQGTKPTFFIVWRTTDGVSFKKVQFAFIHESLQKMFQTYIFYPTHRESSWI</sequence>